<sequence>MALAGPLAAAFASLLLAGCVSNSEGYEEGVDRAAVRQIMSGLGAVDPQAKPIDYKPRAPLAMPAKLDDLPPPEDDKQSQVAANWPQNDDKELKELRAIYAGGDPNTSLLTPEQMRGIRIGDGSRPDPVRDARDAEIREGARLTPAEMKAQHEGATKVDTSRLFDPEGRPVRRFLIEPPVAYSTPAANAPLVAPSDDKQLKERVAREMEGGKLRPGCVPSATDDCIMD</sequence>
<dbReference type="eggNOG" id="ENOG5031PVX">
    <property type="taxonomic scope" value="Bacteria"/>
</dbReference>
<feature type="region of interest" description="Disordered" evidence="1">
    <location>
        <begin position="145"/>
        <end position="164"/>
    </location>
</feature>
<dbReference type="HOGENOM" id="CLU_1229119_0_0_5"/>
<evidence type="ECO:0000313" key="4">
    <source>
        <dbReference type="Proteomes" id="UP000008130"/>
    </source>
</evidence>
<reference evidence="3 4" key="1">
    <citation type="journal article" date="2011" name="J. Bacteriol.">
        <title>Complete genome sequence of Polymorphum gilvum SL003B-26A1T, a crude oil-degrading bacterium from oil-polluted saline soil.</title>
        <authorList>
            <person name="Li S.G."/>
            <person name="Tang Y.Q."/>
            <person name="Nie Y."/>
            <person name="Cai M."/>
            <person name="Wu X.L."/>
        </authorList>
    </citation>
    <scope>NUCLEOTIDE SEQUENCE [LARGE SCALE GENOMIC DNA]</scope>
    <source>
        <strain evidence="4">LMG 25793 / CGMCC 1.9160 / SL003B-26A1</strain>
    </source>
</reference>
<dbReference type="PATRIC" id="fig|991905.3.peg.3558"/>
<dbReference type="STRING" id="991905.SL003B_3447"/>
<name>F2J034_POLGS</name>
<feature type="region of interest" description="Disordered" evidence="1">
    <location>
        <begin position="206"/>
        <end position="227"/>
    </location>
</feature>
<evidence type="ECO:0000256" key="2">
    <source>
        <dbReference type="SAM" id="SignalP"/>
    </source>
</evidence>
<feature type="signal peptide" evidence="2">
    <location>
        <begin position="1"/>
        <end position="17"/>
    </location>
</feature>
<feature type="compositionally biased region" description="Basic and acidic residues" evidence="1">
    <location>
        <begin position="65"/>
        <end position="77"/>
    </location>
</feature>
<evidence type="ECO:0008006" key="5">
    <source>
        <dbReference type="Google" id="ProtNLM"/>
    </source>
</evidence>
<proteinExistence type="predicted"/>
<keyword evidence="2" id="KW-0732">Signal</keyword>
<evidence type="ECO:0000256" key="1">
    <source>
        <dbReference type="SAM" id="MobiDB-lite"/>
    </source>
</evidence>
<gene>
    <name evidence="3" type="ordered locus">SL003B_3447</name>
</gene>
<evidence type="ECO:0000313" key="3">
    <source>
        <dbReference type="EMBL" id="ADZ71869.1"/>
    </source>
</evidence>
<dbReference type="AlphaFoldDB" id="F2J034"/>
<feature type="compositionally biased region" description="Basic and acidic residues" evidence="1">
    <location>
        <begin position="148"/>
        <end position="164"/>
    </location>
</feature>
<dbReference type="KEGG" id="pgv:SL003B_3447"/>
<dbReference type="EMBL" id="CP002568">
    <property type="protein sequence ID" value="ADZ71869.1"/>
    <property type="molecule type" value="Genomic_DNA"/>
</dbReference>
<keyword evidence="4" id="KW-1185">Reference proteome</keyword>
<feature type="region of interest" description="Disordered" evidence="1">
    <location>
        <begin position="62"/>
        <end position="86"/>
    </location>
</feature>
<accession>F2J034</accession>
<feature type="chain" id="PRO_5003278613" description="Lipoprotein" evidence="2">
    <location>
        <begin position="18"/>
        <end position="227"/>
    </location>
</feature>
<dbReference type="Proteomes" id="UP000008130">
    <property type="component" value="Chromosome"/>
</dbReference>
<organism evidence="3 4">
    <name type="scientific">Polymorphum gilvum (strain LMG 25793 / CGMCC 1.9160 / SL003B-26A1)</name>
    <dbReference type="NCBI Taxonomy" id="991905"/>
    <lineage>
        <taxon>Bacteria</taxon>
        <taxon>Pseudomonadati</taxon>
        <taxon>Pseudomonadota</taxon>
        <taxon>Alphaproteobacteria</taxon>
        <taxon>Rhodobacterales</taxon>
        <taxon>Paracoccaceae</taxon>
        <taxon>Polymorphum</taxon>
    </lineage>
</organism>
<protein>
    <recommendedName>
        <fullName evidence="5">Lipoprotein</fullName>
    </recommendedName>
</protein>